<evidence type="ECO:0000256" key="3">
    <source>
        <dbReference type="ARBA" id="ARBA00022300"/>
    </source>
</evidence>
<proteinExistence type="inferred from homology"/>
<gene>
    <name evidence="7" type="ORF">BCR32DRAFT_92953</name>
</gene>
<accession>A0A1Y1WQN3</accession>
<evidence type="ECO:0000256" key="5">
    <source>
        <dbReference type="ARBA" id="ARBA00023228"/>
    </source>
</evidence>
<dbReference type="GO" id="GO:0099078">
    <property type="term" value="C:BORC complex"/>
    <property type="evidence" value="ECO:0007669"/>
    <property type="project" value="TreeGrafter"/>
</dbReference>
<sequence length="185" mass="21515">MKENPNDKIIVVNQKVEEKKVEPEIETLKSIKKVQPLLSTIEGINWNNIFTGKRNSHIIPETLNPQSFINFFEQYQQYIIECSKTVIKDQNTLSDNFKQLLTYCNDIESNVSHRLSQTKQLSDQLIGNELIPKIEDNIEKTQMFISDIISTIDKLDEVVPDNLKIKNNPDKYPKICELKETHNLL</sequence>
<dbReference type="GO" id="GO:0072384">
    <property type="term" value="P:organelle transport along microtubule"/>
    <property type="evidence" value="ECO:0007669"/>
    <property type="project" value="TreeGrafter"/>
</dbReference>
<protein>
    <recommendedName>
        <fullName evidence="3">BLOC-1-related complex subunit 5</fullName>
    </recommendedName>
</protein>
<comment type="subcellular location">
    <subcellularLocation>
        <location evidence="1">Lysosome membrane</location>
        <topology evidence="1">Lipid-anchor</topology>
        <orientation evidence="1">Cytoplasmic side</orientation>
    </subcellularLocation>
</comment>
<dbReference type="Pfam" id="PF10158">
    <property type="entry name" value="LOH1CR12"/>
    <property type="match status" value="1"/>
</dbReference>
<keyword evidence="6" id="KW-0449">Lipoprotein</keyword>
<dbReference type="EMBL" id="MCFG01000357">
    <property type="protein sequence ID" value="ORX75434.1"/>
    <property type="molecule type" value="Genomic_DNA"/>
</dbReference>
<evidence type="ECO:0000313" key="8">
    <source>
        <dbReference type="Proteomes" id="UP000193944"/>
    </source>
</evidence>
<dbReference type="OrthoDB" id="2132733at2759"/>
<dbReference type="AlphaFoldDB" id="A0A1Y1WQN3"/>
<keyword evidence="8" id="KW-1185">Reference proteome</keyword>
<name>A0A1Y1WQN3_9FUNG</name>
<evidence type="ECO:0000256" key="4">
    <source>
        <dbReference type="ARBA" id="ARBA00023136"/>
    </source>
</evidence>
<evidence type="ECO:0000256" key="2">
    <source>
        <dbReference type="ARBA" id="ARBA00010235"/>
    </source>
</evidence>
<comment type="caution">
    <text evidence="7">The sequence shown here is derived from an EMBL/GenBank/DDBJ whole genome shotgun (WGS) entry which is preliminary data.</text>
</comment>
<keyword evidence="5" id="KW-0458">Lysosome</keyword>
<organism evidence="7 8">
    <name type="scientific">Anaeromyces robustus</name>
    <dbReference type="NCBI Taxonomy" id="1754192"/>
    <lineage>
        <taxon>Eukaryota</taxon>
        <taxon>Fungi</taxon>
        <taxon>Fungi incertae sedis</taxon>
        <taxon>Chytridiomycota</taxon>
        <taxon>Chytridiomycota incertae sedis</taxon>
        <taxon>Neocallimastigomycetes</taxon>
        <taxon>Neocallimastigales</taxon>
        <taxon>Neocallimastigaceae</taxon>
        <taxon>Anaeromyces</taxon>
    </lineage>
</organism>
<dbReference type="PANTHER" id="PTHR31634:SF2">
    <property type="entry name" value="BLOC-1-RELATED COMPLEX SUBUNIT 5"/>
    <property type="match status" value="1"/>
</dbReference>
<dbReference type="Proteomes" id="UP000193944">
    <property type="component" value="Unassembled WGS sequence"/>
</dbReference>
<dbReference type="InterPro" id="IPR018780">
    <property type="entry name" value="TBORCS5"/>
</dbReference>
<evidence type="ECO:0000256" key="6">
    <source>
        <dbReference type="ARBA" id="ARBA00023288"/>
    </source>
</evidence>
<keyword evidence="4" id="KW-0472">Membrane</keyword>
<dbReference type="GO" id="GO:0032418">
    <property type="term" value="P:lysosome localization"/>
    <property type="evidence" value="ECO:0007669"/>
    <property type="project" value="InterPro"/>
</dbReference>
<evidence type="ECO:0000256" key="1">
    <source>
        <dbReference type="ARBA" id="ARBA00004122"/>
    </source>
</evidence>
<dbReference type="PANTHER" id="PTHR31634">
    <property type="entry name" value="BLOC-1-RELATED COMPLEX SUBUNIT 5"/>
    <property type="match status" value="1"/>
</dbReference>
<evidence type="ECO:0000313" key="7">
    <source>
        <dbReference type="EMBL" id="ORX75434.1"/>
    </source>
</evidence>
<reference evidence="7 8" key="1">
    <citation type="submission" date="2016-08" db="EMBL/GenBank/DDBJ databases">
        <title>A Parts List for Fungal Cellulosomes Revealed by Comparative Genomics.</title>
        <authorList>
            <consortium name="DOE Joint Genome Institute"/>
            <person name="Haitjema C.H."/>
            <person name="Gilmore S.P."/>
            <person name="Henske J.K."/>
            <person name="Solomon K.V."/>
            <person name="De Groot R."/>
            <person name="Kuo A."/>
            <person name="Mondo S.J."/>
            <person name="Salamov A.A."/>
            <person name="Labutti K."/>
            <person name="Zhao Z."/>
            <person name="Chiniquy J."/>
            <person name="Barry K."/>
            <person name="Brewer H.M."/>
            <person name="Purvine S.O."/>
            <person name="Wright A.T."/>
            <person name="Boxma B."/>
            <person name="Van Alen T."/>
            <person name="Hackstein J.H."/>
            <person name="Baker S.E."/>
            <person name="Grigoriev I.V."/>
            <person name="O'Malley M.A."/>
        </authorList>
    </citation>
    <scope>NUCLEOTIDE SEQUENCE [LARGE SCALE GENOMIC DNA]</scope>
    <source>
        <strain evidence="7 8">S4</strain>
    </source>
</reference>
<reference evidence="7 8" key="2">
    <citation type="submission" date="2016-08" db="EMBL/GenBank/DDBJ databases">
        <title>Pervasive Adenine N6-methylation of Active Genes in Fungi.</title>
        <authorList>
            <consortium name="DOE Joint Genome Institute"/>
            <person name="Mondo S.J."/>
            <person name="Dannebaum R.O."/>
            <person name="Kuo R.C."/>
            <person name="Labutti K."/>
            <person name="Haridas S."/>
            <person name="Kuo A."/>
            <person name="Salamov A."/>
            <person name="Ahrendt S.R."/>
            <person name="Lipzen A."/>
            <person name="Sullivan W."/>
            <person name="Andreopoulos W.B."/>
            <person name="Clum A."/>
            <person name="Lindquist E."/>
            <person name="Daum C."/>
            <person name="Ramamoorthy G.K."/>
            <person name="Gryganskyi A."/>
            <person name="Culley D."/>
            <person name="Magnuson J.K."/>
            <person name="James T.Y."/>
            <person name="O'Malley M.A."/>
            <person name="Stajich J.E."/>
            <person name="Spatafora J.W."/>
            <person name="Visel A."/>
            <person name="Grigoriev I.V."/>
        </authorList>
    </citation>
    <scope>NUCLEOTIDE SEQUENCE [LARGE SCALE GENOMIC DNA]</scope>
    <source>
        <strain evidence="7 8">S4</strain>
    </source>
</reference>
<comment type="similarity">
    <text evidence="2">Belongs to the BORCS5 family.</text>
</comment>